<name>A0A2M8DQ94_9BACT</name>
<dbReference type="EMBL" id="PFSY01000187">
    <property type="protein sequence ID" value="PJC01201.1"/>
    <property type="molecule type" value="Genomic_DNA"/>
</dbReference>
<dbReference type="AlphaFoldDB" id="A0A2M8DQ94"/>
<proteinExistence type="predicted"/>
<gene>
    <name evidence="1" type="ORF">CO073_04150</name>
</gene>
<accession>A0A2M8DQ94</accession>
<reference evidence="2" key="1">
    <citation type="submission" date="2017-09" db="EMBL/GenBank/DDBJ databases">
        <title>Depth-based differentiation of microbial function through sediment-hosted aquifers and enrichment of novel symbionts in the deep terrestrial subsurface.</title>
        <authorList>
            <person name="Probst A.J."/>
            <person name="Ladd B."/>
            <person name="Jarett J.K."/>
            <person name="Geller-Mcgrath D.E."/>
            <person name="Sieber C.M.K."/>
            <person name="Emerson J.B."/>
            <person name="Anantharaman K."/>
            <person name="Thomas B.C."/>
            <person name="Malmstrom R."/>
            <person name="Stieglmeier M."/>
            <person name="Klingl A."/>
            <person name="Woyke T."/>
            <person name="Ryan C.M."/>
            <person name="Banfield J.F."/>
        </authorList>
    </citation>
    <scope>NUCLEOTIDE SEQUENCE [LARGE SCALE GENOMIC DNA]</scope>
</reference>
<evidence type="ECO:0000313" key="2">
    <source>
        <dbReference type="Proteomes" id="UP000230136"/>
    </source>
</evidence>
<dbReference type="Proteomes" id="UP000230136">
    <property type="component" value="Unassembled WGS sequence"/>
</dbReference>
<comment type="caution">
    <text evidence="1">The sequence shown here is derived from an EMBL/GenBank/DDBJ whole genome shotgun (WGS) entry which is preliminary data.</text>
</comment>
<organism evidence="1 2">
    <name type="scientific">Candidatus Komeilibacteria bacterium CG_4_9_14_0_8_um_filter_36_9</name>
    <dbReference type="NCBI Taxonomy" id="1974473"/>
    <lineage>
        <taxon>Bacteria</taxon>
        <taxon>Candidatus Komeiliibacteriota</taxon>
    </lineage>
</organism>
<evidence type="ECO:0000313" key="1">
    <source>
        <dbReference type="EMBL" id="PJC01201.1"/>
    </source>
</evidence>
<protein>
    <submittedName>
        <fullName evidence="1">Uncharacterized protein</fullName>
    </submittedName>
</protein>
<sequence length="67" mass="7823">MKFTKEQLDSFITLYKKLYGDQLTEAEALEEATAVVSFVKMIYKPISKKDFELYSQHLVKDPRCDSI</sequence>